<name>A0ABW8Y0E2_9FLAO</name>
<reference evidence="2 3" key="1">
    <citation type="submission" date="2024-06" db="EMBL/GenBank/DDBJ databases">
        <authorList>
            <person name="Kaempfer P."/>
            <person name="Viver T."/>
        </authorList>
    </citation>
    <scope>NUCLEOTIDE SEQUENCE [LARGE SCALE GENOMIC DNA]</scope>
    <source>
        <strain evidence="2 3">ST-37</strain>
    </source>
</reference>
<evidence type="ECO:0000313" key="2">
    <source>
        <dbReference type="EMBL" id="MFL9832815.1"/>
    </source>
</evidence>
<dbReference type="RefSeq" id="WP_408087054.1">
    <property type="nucleotide sequence ID" value="NZ_JBELPY010000001.1"/>
</dbReference>
<evidence type="ECO:0008006" key="4">
    <source>
        <dbReference type="Google" id="ProtNLM"/>
    </source>
</evidence>
<dbReference type="EMBL" id="JBELPY010000001">
    <property type="protein sequence ID" value="MFL9832815.1"/>
    <property type="molecule type" value="Genomic_DNA"/>
</dbReference>
<organism evidence="2 3">
    <name type="scientific">Chryseobacterium terrae</name>
    <dbReference type="NCBI Taxonomy" id="3163299"/>
    <lineage>
        <taxon>Bacteria</taxon>
        <taxon>Pseudomonadati</taxon>
        <taxon>Bacteroidota</taxon>
        <taxon>Flavobacteriia</taxon>
        <taxon>Flavobacteriales</taxon>
        <taxon>Weeksellaceae</taxon>
        <taxon>Chryseobacterium group</taxon>
        <taxon>Chryseobacterium</taxon>
    </lineage>
</organism>
<comment type="caution">
    <text evidence="2">The sequence shown here is derived from an EMBL/GenBank/DDBJ whole genome shotgun (WGS) entry which is preliminary data.</text>
</comment>
<sequence length="83" mass="8738">MNSKKILVGTITLGMTIAALQSCKDNKESKTETMQSTEKMADAKCGEGKCGDSAKVSDAKCGEKKGDSSMVKLKEGKCGDSKK</sequence>
<dbReference type="Proteomes" id="UP001629058">
    <property type="component" value="Unassembled WGS sequence"/>
</dbReference>
<feature type="region of interest" description="Disordered" evidence="1">
    <location>
        <begin position="44"/>
        <end position="67"/>
    </location>
</feature>
<protein>
    <recommendedName>
        <fullName evidence="4">DUF2282 domain-containing protein</fullName>
    </recommendedName>
</protein>
<evidence type="ECO:0000313" key="3">
    <source>
        <dbReference type="Proteomes" id="UP001629058"/>
    </source>
</evidence>
<evidence type="ECO:0000256" key="1">
    <source>
        <dbReference type="SAM" id="MobiDB-lite"/>
    </source>
</evidence>
<accession>A0ABW8Y0E2</accession>
<keyword evidence="3" id="KW-1185">Reference proteome</keyword>
<dbReference type="PROSITE" id="PS51257">
    <property type="entry name" value="PROKAR_LIPOPROTEIN"/>
    <property type="match status" value="1"/>
</dbReference>
<gene>
    <name evidence="2" type="ORF">ABS765_02085</name>
</gene>
<proteinExistence type="predicted"/>